<dbReference type="SUPFAM" id="SSF56672">
    <property type="entry name" value="DNA/RNA polymerases"/>
    <property type="match status" value="1"/>
</dbReference>
<keyword evidence="1" id="KW-1133">Transmembrane helix</keyword>
<dbReference type="PANTHER" id="PTHR19446">
    <property type="entry name" value="REVERSE TRANSCRIPTASES"/>
    <property type="match status" value="1"/>
</dbReference>
<accession>A0AAV0WUQ6</accession>
<sequence length="443" mass="50020">MNIVNRVGSGQLYTRKLCALASLDVANAFNSAPWEKIDAARIHKRFPAYLIKMIRSCILSIITESGRRLVTTGVPQGLVIGPILWNIFYDGLMRLELPEGVQIVCFADDPAVVATGHTTWLLEKAMNDSLQLVSTWMEEQGLLLSSSKSLAIMLTTKRGYDKPTFKIGDTVIELSDDVRYLGMQLSSVLGYRKHIEVASDKGTRTAAALSRLMPNVGGPSAAKRKLLTTVVHSQLLYAAPIWCGALQHEVNRNQLSSPKRKISLRVASAYCTVSYAAIMVVAGIIPIHLLAAERSEIEHARRDGRDLAEAKREARDRAMNNWQAEWDRNDTGSWTRRLIPRIDVWKNRRWGQLSYHVTQYLTGHGCFNKYLLRFKKRENAVCMYCDHPNDDVEHTFIGCDRWWQERRILEVELGSELTPEIMVECMLQSKKNGIESSSSLQLS</sequence>
<feature type="transmembrane region" description="Helical" evidence="1">
    <location>
        <begin position="273"/>
        <end position="292"/>
    </location>
</feature>
<proteinExistence type="predicted"/>
<keyword evidence="4" id="KW-1185">Reference proteome</keyword>
<organism evidence="3 4">
    <name type="scientific">Macrosiphum euphorbiae</name>
    <name type="common">potato aphid</name>
    <dbReference type="NCBI Taxonomy" id="13131"/>
    <lineage>
        <taxon>Eukaryota</taxon>
        <taxon>Metazoa</taxon>
        <taxon>Ecdysozoa</taxon>
        <taxon>Arthropoda</taxon>
        <taxon>Hexapoda</taxon>
        <taxon>Insecta</taxon>
        <taxon>Pterygota</taxon>
        <taxon>Neoptera</taxon>
        <taxon>Paraneoptera</taxon>
        <taxon>Hemiptera</taxon>
        <taxon>Sternorrhyncha</taxon>
        <taxon>Aphidomorpha</taxon>
        <taxon>Aphidoidea</taxon>
        <taxon>Aphididae</taxon>
        <taxon>Macrosiphini</taxon>
        <taxon>Macrosiphum</taxon>
    </lineage>
</organism>
<keyword evidence="1" id="KW-0472">Membrane</keyword>
<dbReference type="GO" id="GO:0071897">
    <property type="term" value="P:DNA biosynthetic process"/>
    <property type="evidence" value="ECO:0007669"/>
    <property type="project" value="UniProtKB-ARBA"/>
</dbReference>
<evidence type="ECO:0000313" key="3">
    <source>
        <dbReference type="EMBL" id="CAI6359247.1"/>
    </source>
</evidence>
<feature type="domain" description="Reverse transcriptase" evidence="2">
    <location>
        <begin position="1"/>
        <end position="185"/>
    </location>
</feature>
<dbReference type="InterPro" id="IPR043502">
    <property type="entry name" value="DNA/RNA_pol_sf"/>
</dbReference>
<evidence type="ECO:0000313" key="4">
    <source>
        <dbReference type="Proteomes" id="UP001160148"/>
    </source>
</evidence>
<name>A0AAV0WUQ6_9HEMI</name>
<dbReference type="InterPro" id="IPR000477">
    <property type="entry name" value="RT_dom"/>
</dbReference>
<protein>
    <recommendedName>
        <fullName evidence="2">Reverse transcriptase domain-containing protein</fullName>
    </recommendedName>
</protein>
<dbReference type="PROSITE" id="PS50878">
    <property type="entry name" value="RT_POL"/>
    <property type="match status" value="1"/>
</dbReference>
<dbReference type="Proteomes" id="UP001160148">
    <property type="component" value="Unassembled WGS sequence"/>
</dbReference>
<dbReference type="EMBL" id="CARXXK010000002">
    <property type="protein sequence ID" value="CAI6359247.1"/>
    <property type="molecule type" value="Genomic_DNA"/>
</dbReference>
<dbReference type="AlphaFoldDB" id="A0AAV0WUQ6"/>
<gene>
    <name evidence="3" type="ORF">MEUPH1_LOCUS14677</name>
</gene>
<evidence type="ECO:0000256" key="1">
    <source>
        <dbReference type="SAM" id="Phobius"/>
    </source>
</evidence>
<evidence type="ECO:0000259" key="2">
    <source>
        <dbReference type="PROSITE" id="PS50878"/>
    </source>
</evidence>
<comment type="caution">
    <text evidence="3">The sequence shown here is derived from an EMBL/GenBank/DDBJ whole genome shotgun (WGS) entry which is preliminary data.</text>
</comment>
<dbReference type="Pfam" id="PF00078">
    <property type="entry name" value="RVT_1"/>
    <property type="match status" value="1"/>
</dbReference>
<keyword evidence="1" id="KW-0812">Transmembrane</keyword>
<reference evidence="3 4" key="1">
    <citation type="submission" date="2023-01" db="EMBL/GenBank/DDBJ databases">
        <authorList>
            <person name="Whitehead M."/>
        </authorList>
    </citation>
    <scope>NUCLEOTIDE SEQUENCE [LARGE SCALE GENOMIC DNA]</scope>
</reference>